<dbReference type="SMART" id="SM01079">
    <property type="entry name" value="CHASE"/>
    <property type="match status" value="1"/>
</dbReference>
<evidence type="ECO:0000313" key="10">
    <source>
        <dbReference type="Proteomes" id="UP000009073"/>
    </source>
</evidence>
<dbReference type="STRING" id="595494.Tola_0409"/>
<keyword evidence="3 5" id="KW-1133">Transmembrane helix</keyword>
<dbReference type="Gene3D" id="3.30.450.20">
    <property type="entry name" value="PAS domain"/>
    <property type="match status" value="1"/>
</dbReference>
<gene>
    <name evidence="9" type="ordered locus">Tola_0409</name>
</gene>
<protein>
    <submittedName>
        <fullName evidence="9">Putative PAS/PAC sensor protein</fullName>
    </submittedName>
</protein>
<name>C4L9D9_TOLAT</name>
<evidence type="ECO:0000256" key="5">
    <source>
        <dbReference type="SAM" id="Phobius"/>
    </source>
</evidence>
<dbReference type="InterPro" id="IPR042240">
    <property type="entry name" value="CHASE_sf"/>
</dbReference>
<dbReference type="InterPro" id="IPR013655">
    <property type="entry name" value="PAS_fold_3"/>
</dbReference>
<dbReference type="Proteomes" id="UP000009073">
    <property type="component" value="Chromosome"/>
</dbReference>
<dbReference type="Pfam" id="PF03924">
    <property type="entry name" value="CHASE"/>
    <property type="match status" value="1"/>
</dbReference>
<dbReference type="SUPFAM" id="SSF55785">
    <property type="entry name" value="PYP-like sensor domain (PAS domain)"/>
    <property type="match status" value="1"/>
</dbReference>
<dbReference type="GO" id="GO:0007165">
    <property type="term" value="P:signal transduction"/>
    <property type="evidence" value="ECO:0007669"/>
    <property type="project" value="UniProtKB-ARBA"/>
</dbReference>
<feature type="domain" description="PAC" evidence="7">
    <location>
        <begin position="409"/>
        <end position="453"/>
    </location>
</feature>
<feature type="domain" description="PAS" evidence="6">
    <location>
        <begin position="332"/>
        <end position="406"/>
    </location>
</feature>
<dbReference type="PROSITE" id="PS50112">
    <property type="entry name" value="PAS"/>
    <property type="match status" value="1"/>
</dbReference>
<dbReference type="GO" id="GO:0003824">
    <property type="term" value="F:catalytic activity"/>
    <property type="evidence" value="ECO:0007669"/>
    <property type="project" value="UniProtKB-ARBA"/>
</dbReference>
<dbReference type="KEGG" id="tau:Tola_0409"/>
<organism evidence="9 10">
    <name type="scientific">Tolumonas auensis (strain DSM 9187 / NBRC 110442 / TA 4)</name>
    <dbReference type="NCBI Taxonomy" id="595494"/>
    <lineage>
        <taxon>Bacteria</taxon>
        <taxon>Pseudomonadati</taxon>
        <taxon>Pseudomonadota</taxon>
        <taxon>Gammaproteobacteria</taxon>
        <taxon>Aeromonadales</taxon>
        <taxon>Aeromonadaceae</taxon>
        <taxon>Tolumonas</taxon>
    </lineage>
</organism>
<dbReference type="PROSITE" id="PS50839">
    <property type="entry name" value="CHASE"/>
    <property type="match status" value="1"/>
</dbReference>
<dbReference type="EMBL" id="CP001616">
    <property type="protein sequence ID" value="ACQ92038.1"/>
    <property type="molecule type" value="Genomic_DNA"/>
</dbReference>
<evidence type="ECO:0000256" key="2">
    <source>
        <dbReference type="ARBA" id="ARBA00022692"/>
    </source>
</evidence>
<dbReference type="eggNOG" id="COG3614">
    <property type="taxonomic scope" value="Bacteria"/>
</dbReference>
<keyword evidence="10" id="KW-1185">Reference proteome</keyword>
<accession>C4L9D9</accession>
<dbReference type="PROSITE" id="PS50113">
    <property type="entry name" value="PAC"/>
    <property type="match status" value="1"/>
</dbReference>
<dbReference type="HOGENOM" id="CLU_604002_0_0_6"/>
<comment type="subcellular location">
    <subcellularLocation>
        <location evidence="1">Membrane</location>
    </subcellularLocation>
</comment>
<feature type="domain" description="CHASE" evidence="8">
    <location>
        <begin position="129"/>
        <end position="278"/>
    </location>
</feature>
<evidence type="ECO:0000259" key="8">
    <source>
        <dbReference type="PROSITE" id="PS50839"/>
    </source>
</evidence>
<dbReference type="GO" id="GO:0016020">
    <property type="term" value="C:membrane"/>
    <property type="evidence" value="ECO:0007669"/>
    <property type="project" value="UniProtKB-SubCell"/>
</dbReference>
<reference evidence="10" key="1">
    <citation type="submission" date="2009-05" db="EMBL/GenBank/DDBJ databases">
        <title>Complete sequence of Tolumonas auensis DSM 9187.</title>
        <authorList>
            <consortium name="US DOE Joint Genome Institute"/>
            <person name="Lucas S."/>
            <person name="Copeland A."/>
            <person name="Lapidus A."/>
            <person name="Glavina del Rio T."/>
            <person name="Tice H."/>
            <person name="Bruce D."/>
            <person name="Goodwin L."/>
            <person name="Pitluck S."/>
            <person name="Chertkov O."/>
            <person name="Brettin T."/>
            <person name="Detter J.C."/>
            <person name="Han C."/>
            <person name="Larimer F."/>
            <person name="Land M."/>
            <person name="Hauser L."/>
            <person name="Kyrpides N."/>
            <person name="Mikhailova N."/>
            <person name="Spring S."/>
            <person name="Beller H."/>
        </authorList>
    </citation>
    <scope>NUCLEOTIDE SEQUENCE [LARGE SCALE GENOMIC DNA]</scope>
    <source>
        <strain evidence="10">DSM 9187 / TA4</strain>
    </source>
</reference>
<reference evidence="9 10" key="2">
    <citation type="journal article" date="2011" name="Stand. Genomic Sci.">
        <title>Complete genome sequence of Tolumonas auensis type strain (TA 4).</title>
        <authorList>
            <person name="Chertkov O."/>
            <person name="Copeland A."/>
            <person name="Lucas S."/>
            <person name="Lapidus A."/>
            <person name="Berry K.W."/>
            <person name="Detter J.C."/>
            <person name="Del Rio T.G."/>
            <person name="Hammon N."/>
            <person name="Dalin E."/>
            <person name="Tice H."/>
            <person name="Pitluck S."/>
            <person name="Richardson P."/>
            <person name="Bruce D."/>
            <person name="Goodwin L."/>
            <person name="Han C."/>
            <person name="Tapia R."/>
            <person name="Saunders E."/>
            <person name="Schmutz J."/>
            <person name="Brettin T."/>
            <person name="Larimer F."/>
            <person name="Land M."/>
            <person name="Hauser L."/>
            <person name="Spring S."/>
            <person name="Rohde M."/>
            <person name="Kyrpides N.C."/>
            <person name="Ivanova N."/>
            <person name="Goker M."/>
            <person name="Beller H.R."/>
            <person name="Klenk H.P."/>
            <person name="Woyke T."/>
        </authorList>
    </citation>
    <scope>NUCLEOTIDE SEQUENCE [LARGE SCALE GENOMIC DNA]</scope>
    <source>
        <strain evidence="10">DSM 9187 / TA4</strain>
    </source>
</reference>
<dbReference type="InterPro" id="IPR000700">
    <property type="entry name" value="PAS-assoc_C"/>
</dbReference>
<sequence length="453" mass="51508">MGADFTGVTMSGIKTPVLQWLRSCFSGKGFPWFVLICMLTVTTGLWQYTEITLINQSLDRFHSRVDKQKNSIVNRLQDYIQALHAAAGLFAADDDVTRANWHDYVRALKPERYLPGTRGFGVQDPLSKVVFIEPPGDAGVGTPGDNLNSAPVLRSAMDQARDSGQITLSRRITSGLTTDAKEQPDFVLYLAIYNPHEPADTVAARRRALRGFIYIPFRAAEFMQSVLAEQVNRDVVINLFDGKPVRENLLYSSAQDRPETRYATERELSVDGHIWTLQFRSSPEFEASTVSRLPLIIRFGGMALDLILFFVLFINTNRLHTIRELTVRLELSDENFNRLEEHLSGAVFRVKPEFPWQVQYIGHGIEALTGIPQERFLMKELSLDRVIHPDDQARFTAAVTEAQTRPAAFDITLRIKREDDRILWGNLRGRIIYDDAGTPLWLEGVMFDITRFR</sequence>
<evidence type="ECO:0000313" key="9">
    <source>
        <dbReference type="EMBL" id="ACQ92038.1"/>
    </source>
</evidence>
<dbReference type="InterPro" id="IPR035965">
    <property type="entry name" value="PAS-like_dom_sf"/>
</dbReference>
<evidence type="ECO:0000259" key="6">
    <source>
        <dbReference type="PROSITE" id="PS50112"/>
    </source>
</evidence>
<dbReference type="OrthoDB" id="9808408at2"/>
<dbReference type="AlphaFoldDB" id="C4L9D9"/>
<dbReference type="CDD" id="cd00130">
    <property type="entry name" value="PAS"/>
    <property type="match status" value="1"/>
</dbReference>
<dbReference type="InterPro" id="IPR006189">
    <property type="entry name" value="CHASE_dom"/>
</dbReference>
<keyword evidence="4 5" id="KW-0472">Membrane</keyword>
<dbReference type="Pfam" id="PF08447">
    <property type="entry name" value="PAS_3"/>
    <property type="match status" value="1"/>
</dbReference>
<evidence type="ECO:0000256" key="1">
    <source>
        <dbReference type="ARBA" id="ARBA00004370"/>
    </source>
</evidence>
<evidence type="ECO:0000256" key="3">
    <source>
        <dbReference type="ARBA" id="ARBA00022989"/>
    </source>
</evidence>
<dbReference type="Gene3D" id="3.30.450.350">
    <property type="entry name" value="CHASE domain"/>
    <property type="match status" value="1"/>
</dbReference>
<keyword evidence="2 5" id="KW-0812">Transmembrane</keyword>
<evidence type="ECO:0000256" key="4">
    <source>
        <dbReference type="ARBA" id="ARBA00023136"/>
    </source>
</evidence>
<feature type="transmembrane region" description="Helical" evidence="5">
    <location>
        <begin position="295"/>
        <end position="314"/>
    </location>
</feature>
<evidence type="ECO:0000259" key="7">
    <source>
        <dbReference type="PROSITE" id="PS50113"/>
    </source>
</evidence>
<proteinExistence type="predicted"/>
<dbReference type="InterPro" id="IPR000014">
    <property type="entry name" value="PAS"/>
</dbReference>